<dbReference type="Pfam" id="PF01416">
    <property type="entry name" value="PseudoU_synth_1"/>
    <property type="match status" value="1"/>
</dbReference>
<sequence>MSGVIVKKDATFSGMHSAMRMRQLLTPLPHASAFPELQQSLHRLFCTRRSFHKLSRVSLRLLRADRAPAARKVMAEAYEKWSQQQLIARIQELEQQVKGRQGTATHAPSEPPAPAVPSLDDESTPTPFRKAPKAPAKAFDASKYSSRLIALKFAYLGQKYNGFEHHNNNKTPLPTIEEELWKALIKTRVINPTPPEGSDTDYSRVDRSTFAAWDRDGADINWDGCEYSKCGRTDRGVSAFGQVIGVRVRSNRPLPTTRLVRPSEENSVVEGEETSQDDPQSEAETKPFNDLTDELPYIQLLNRVLPPDIRVYAWCPNPPADFSARFSCKERRYKYFFTNPCFAPVPGSSGLYNPATTPGDASMREGWLDINAMQEGCDRLKGLHDFRNFCKIDASKQLTNFKRRIFHASIDEVAPLAVPSFLQHGALASPSSTNQPKMYAFTLHGSAFLWHQVRSIISILFMIGQGLEKPSLVTELLDMEKNPTRPKYEMASDAPLVLWDCIFPHAEEVESSEERETGYEDRLEWVYVGDEGGVEPKSSKTLKGGASTMGRGKWGRGGVVDDVWEVWRGHKIDETLAGLLLDRIAGLGSSTLDKEVPVEQQSIGIAKGGPRIFDGGNFSRAKGNYIPVMRRERQEPVEVVNERYAKKKGLDPNRYKNVSEEDAGE</sequence>
<dbReference type="Gene3D" id="3.30.70.660">
    <property type="entry name" value="Pseudouridine synthase I, catalytic domain, C-terminal subdomain"/>
    <property type="match status" value="1"/>
</dbReference>
<dbReference type="GO" id="GO:0009982">
    <property type="term" value="F:pseudouridine synthase activity"/>
    <property type="evidence" value="ECO:0007669"/>
    <property type="project" value="InterPro"/>
</dbReference>
<evidence type="ECO:0000313" key="6">
    <source>
        <dbReference type="EMBL" id="OSS43997.1"/>
    </source>
</evidence>
<evidence type="ECO:0000256" key="2">
    <source>
        <dbReference type="ARBA" id="ARBA00022694"/>
    </source>
</evidence>
<keyword evidence="3" id="KW-0413">Isomerase</keyword>
<evidence type="ECO:0000256" key="3">
    <source>
        <dbReference type="ARBA" id="ARBA00023235"/>
    </source>
</evidence>
<dbReference type="InParanoid" id="A0A1Y2LLC4"/>
<feature type="compositionally biased region" description="Acidic residues" evidence="4">
    <location>
        <begin position="270"/>
        <end position="281"/>
    </location>
</feature>
<dbReference type="Gene3D" id="3.30.70.580">
    <property type="entry name" value="Pseudouridine synthase I, catalytic domain, N-terminal subdomain"/>
    <property type="match status" value="1"/>
</dbReference>
<reference evidence="6 7" key="1">
    <citation type="journal article" date="2017" name="Genome Announc.">
        <title>Genome sequence of the saprophytic ascomycete Epicoccum nigrum ICMP 19927 strain isolated from New Zealand.</title>
        <authorList>
            <person name="Fokin M."/>
            <person name="Fleetwood D."/>
            <person name="Weir B.S."/>
            <person name="Villas-Boas S.G."/>
        </authorList>
    </citation>
    <scope>NUCLEOTIDE SEQUENCE [LARGE SCALE GENOMIC DNA]</scope>
    <source>
        <strain evidence="6 7">ICMP 19927</strain>
    </source>
</reference>
<name>A0A1Y2LLC4_EPING</name>
<feature type="domain" description="Pseudouridine synthase I TruA alpha/beta" evidence="5">
    <location>
        <begin position="379"/>
        <end position="504"/>
    </location>
</feature>
<evidence type="ECO:0000256" key="1">
    <source>
        <dbReference type="ARBA" id="ARBA00009375"/>
    </source>
</evidence>
<dbReference type="AlphaFoldDB" id="A0A1Y2LLC4"/>
<accession>A0A1Y2LLC4</accession>
<dbReference type="InterPro" id="IPR020097">
    <property type="entry name" value="PsdUridine_synth_TruA_a/b_dom"/>
</dbReference>
<dbReference type="InterPro" id="IPR001406">
    <property type="entry name" value="PsdUridine_synth_TruA"/>
</dbReference>
<dbReference type="EMBL" id="KZ107860">
    <property type="protein sequence ID" value="OSS43997.1"/>
    <property type="molecule type" value="Genomic_DNA"/>
</dbReference>
<dbReference type="PANTHER" id="PTHR11142:SF5">
    <property type="entry name" value="TRNA PSEUDOURIDINE(38_39) SYNTHASE"/>
    <property type="match status" value="1"/>
</dbReference>
<dbReference type="SUPFAM" id="SSF55120">
    <property type="entry name" value="Pseudouridine synthase"/>
    <property type="match status" value="1"/>
</dbReference>
<dbReference type="InterPro" id="IPR020103">
    <property type="entry name" value="PsdUridine_synth_cat_dom_sf"/>
</dbReference>
<protein>
    <recommendedName>
        <fullName evidence="5">Pseudouridine synthase I TruA alpha/beta domain-containing protein</fullName>
    </recommendedName>
</protein>
<dbReference type="OMA" id="SCRERRY"/>
<keyword evidence="7" id="KW-1185">Reference proteome</keyword>
<dbReference type="GO" id="GO:0005634">
    <property type="term" value="C:nucleus"/>
    <property type="evidence" value="ECO:0007669"/>
    <property type="project" value="TreeGrafter"/>
</dbReference>
<dbReference type="PANTHER" id="PTHR11142">
    <property type="entry name" value="PSEUDOURIDYLATE SYNTHASE"/>
    <property type="match status" value="1"/>
</dbReference>
<evidence type="ECO:0000256" key="4">
    <source>
        <dbReference type="SAM" id="MobiDB-lite"/>
    </source>
</evidence>
<dbReference type="GO" id="GO:0031119">
    <property type="term" value="P:tRNA pseudouridine synthesis"/>
    <property type="evidence" value="ECO:0007669"/>
    <property type="project" value="TreeGrafter"/>
</dbReference>
<dbReference type="STRING" id="105696.A0A1Y2LLC4"/>
<keyword evidence="2" id="KW-0819">tRNA processing</keyword>
<dbReference type="InterPro" id="IPR020095">
    <property type="entry name" value="PsdUridine_synth_TruA_C"/>
</dbReference>
<dbReference type="InterPro" id="IPR020094">
    <property type="entry name" value="TruA/RsuA/RluB/E/F_N"/>
</dbReference>
<evidence type="ECO:0000313" key="7">
    <source>
        <dbReference type="Proteomes" id="UP000193240"/>
    </source>
</evidence>
<dbReference type="HAMAP" id="MF_00171">
    <property type="entry name" value="TruA"/>
    <property type="match status" value="1"/>
</dbReference>
<dbReference type="CDD" id="cd02569">
    <property type="entry name" value="PseudoU_synth_ScPus3"/>
    <property type="match status" value="1"/>
</dbReference>
<feature type="region of interest" description="Disordered" evidence="4">
    <location>
        <begin position="97"/>
        <end position="136"/>
    </location>
</feature>
<dbReference type="FunCoup" id="A0A1Y2LLC4">
    <property type="interactions" value="704"/>
</dbReference>
<dbReference type="GO" id="GO:0005737">
    <property type="term" value="C:cytoplasm"/>
    <property type="evidence" value="ECO:0007669"/>
    <property type="project" value="TreeGrafter"/>
</dbReference>
<gene>
    <name evidence="6" type="ORF">B5807_11417</name>
</gene>
<proteinExistence type="inferred from homology"/>
<feature type="compositionally biased region" description="Low complexity" evidence="4">
    <location>
        <begin position="124"/>
        <end position="136"/>
    </location>
</feature>
<evidence type="ECO:0000259" key="5">
    <source>
        <dbReference type="Pfam" id="PF01416"/>
    </source>
</evidence>
<dbReference type="GO" id="GO:0003723">
    <property type="term" value="F:RNA binding"/>
    <property type="evidence" value="ECO:0007669"/>
    <property type="project" value="InterPro"/>
</dbReference>
<dbReference type="InterPro" id="IPR041707">
    <property type="entry name" value="Pus3-like"/>
</dbReference>
<dbReference type="Proteomes" id="UP000193240">
    <property type="component" value="Unassembled WGS sequence"/>
</dbReference>
<dbReference type="GO" id="GO:1990481">
    <property type="term" value="P:mRNA pseudouridine synthesis"/>
    <property type="evidence" value="ECO:0007669"/>
    <property type="project" value="TreeGrafter"/>
</dbReference>
<feature type="region of interest" description="Disordered" evidence="4">
    <location>
        <begin position="255"/>
        <end position="288"/>
    </location>
</feature>
<organism evidence="6 7">
    <name type="scientific">Epicoccum nigrum</name>
    <name type="common">Soil fungus</name>
    <name type="synonym">Epicoccum purpurascens</name>
    <dbReference type="NCBI Taxonomy" id="105696"/>
    <lineage>
        <taxon>Eukaryota</taxon>
        <taxon>Fungi</taxon>
        <taxon>Dikarya</taxon>
        <taxon>Ascomycota</taxon>
        <taxon>Pezizomycotina</taxon>
        <taxon>Dothideomycetes</taxon>
        <taxon>Pleosporomycetidae</taxon>
        <taxon>Pleosporales</taxon>
        <taxon>Pleosporineae</taxon>
        <taxon>Didymellaceae</taxon>
        <taxon>Epicoccum</taxon>
    </lineage>
</organism>
<comment type="similarity">
    <text evidence="1">Belongs to the tRNA pseudouridine synthase TruA family.</text>
</comment>